<dbReference type="Proteomes" id="UP000677228">
    <property type="component" value="Unassembled WGS sequence"/>
</dbReference>
<dbReference type="AlphaFoldDB" id="A0A8S2FE42"/>
<feature type="compositionally biased region" description="Low complexity" evidence="1">
    <location>
        <begin position="206"/>
        <end position="217"/>
    </location>
</feature>
<feature type="region of interest" description="Disordered" evidence="1">
    <location>
        <begin position="203"/>
        <end position="227"/>
    </location>
</feature>
<dbReference type="Proteomes" id="UP000682733">
    <property type="component" value="Unassembled WGS sequence"/>
</dbReference>
<comment type="caution">
    <text evidence="2">The sequence shown here is derived from an EMBL/GenBank/DDBJ whole genome shotgun (WGS) entry which is preliminary data.</text>
</comment>
<evidence type="ECO:0000313" key="4">
    <source>
        <dbReference type="Proteomes" id="UP000677228"/>
    </source>
</evidence>
<sequence length="272" mass="30477">KDNFQLSNDYVDNNDIQFKIEFLDIDDKKIPFIDDHTRLSVLPISDPFLIHGSKKKYHTNMDTTRKQTTASHRKTAVHESKTQFLQTLLQASITTRSLKSNGFSDDDRTQSYRVSDIDQQAAKLPQTSTNLKKKFYTKRQQDEPVISIQSNSNKLLEKNILTGSTTKNSNPLSSSARLSYKSDAMSQTDGITQLVQQNFLNHRSSTESSVAPVTTVPSPLPPPPAPPLPSLNIAKFESVQKPELHLPKSELISIVDGTMWGAVNKSLRGPQR</sequence>
<proteinExistence type="predicted"/>
<reference evidence="2" key="1">
    <citation type="submission" date="2021-02" db="EMBL/GenBank/DDBJ databases">
        <authorList>
            <person name="Nowell W R."/>
        </authorList>
    </citation>
    <scope>NUCLEOTIDE SEQUENCE</scope>
</reference>
<evidence type="ECO:0000313" key="2">
    <source>
        <dbReference type="EMBL" id="CAF1440968.1"/>
    </source>
</evidence>
<gene>
    <name evidence="2" type="ORF">OVA965_LOCUS34441</name>
    <name evidence="3" type="ORF">TMI583_LOCUS35362</name>
</gene>
<organism evidence="2 4">
    <name type="scientific">Didymodactylos carnosus</name>
    <dbReference type="NCBI Taxonomy" id="1234261"/>
    <lineage>
        <taxon>Eukaryota</taxon>
        <taxon>Metazoa</taxon>
        <taxon>Spiralia</taxon>
        <taxon>Gnathifera</taxon>
        <taxon>Rotifera</taxon>
        <taxon>Eurotatoria</taxon>
        <taxon>Bdelloidea</taxon>
        <taxon>Philodinida</taxon>
        <taxon>Philodinidae</taxon>
        <taxon>Didymodactylos</taxon>
    </lineage>
</organism>
<name>A0A8S2FE42_9BILA</name>
<accession>A0A8S2FE42</accession>
<dbReference type="EMBL" id="CAJNOK010028901">
    <property type="protein sequence ID" value="CAF1440968.1"/>
    <property type="molecule type" value="Genomic_DNA"/>
</dbReference>
<feature type="compositionally biased region" description="Pro residues" evidence="1">
    <location>
        <begin position="218"/>
        <end position="227"/>
    </location>
</feature>
<evidence type="ECO:0000256" key="1">
    <source>
        <dbReference type="SAM" id="MobiDB-lite"/>
    </source>
</evidence>
<feature type="non-terminal residue" evidence="2">
    <location>
        <position position="1"/>
    </location>
</feature>
<evidence type="ECO:0000313" key="3">
    <source>
        <dbReference type="EMBL" id="CAF4237351.1"/>
    </source>
</evidence>
<dbReference type="EMBL" id="CAJOBA010050709">
    <property type="protein sequence ID" value="CAF4237351.1"/>
    <property type="molecule type" value="Genomic_DNA"/>
</dbReference>
<protein>
    <submittedName>
        <fullName evidence="2">Uncharacterized protein</fullName>
    </submittedName>
</protein>